<dbReference type="AlphaFoldDB" id="A0A0B0PGK6"/>
<dbReference type="EMBL" id="KN427250">
    <property type="protein sequence ID" value="KHG24052.1"/>
    <property type="molecule type" value="Genomic_DNA"/>
</dbReference>
<evidence type="ECO:0000256" key="1">
    <source>
        <dbReference type="SAM" id="Coils"/>
    </source>
</evidence>
<reference evidence="3" key="1">
    <citation type="submission" date="2014-09" db="EMBL/GenBank/DDBJ databases">
        <authorList>
            <person name="Mudge J."/>
            <person name="Ramaraj T."/>
            <person name="Lindquist I.E."/>
            <person name="Bharti A.K."/>
            <person name="Sundararajan A."/>
            <person name="Cameron C.T."/>
            <person name="Woodward J.E."/>
            <person name="May G.D."/>
            <person name="Brubaker C."/>
            <person name="Broadhvest J."/>
            <person name="Wilkins T.A."/>
        </authorList>
    </citation>
    <scope>NUCLEOTIDE SEQUENCE</scope>
    <source>
        <strain evidence="3">cv. AKA8401</strain>
    </source>
</reference>
<dbReference type="Proteomes" id="UP000032142">
    <property type="component" value="Unassembled WGS sequence"/>
</dbReference>
<protein>
    <submittedName>
        <fullName evidence="2">Phosphorus acquisition-controlling</fullName>
    </submittedName>
</protein>
<feature type="coiled-coil region" evidence="1">
    <location>
        <begin position="46"/>
        <end position="99"/>
    </location>
</feature>
<gene>
    <name evidence="2" type="ORF">F383_09416</name>
</gene>
<sequence>MTLSDSSVNLDDIDNRVITEVLGPERLRDQIAQMQVSTIKQIAQLKANATLREAEAKRKYVELQLQLKAEATTREAEAVVEATRKYDELQLQLRNMMKMFQQNQS</sequence>
<keyword evidence="1" id="KW-0175">Coiled coil</keyword>
<proteinExistence type="predicted"/>
<evidence type="ECO:0000313" key="2">
    <source>
        <dbReference type="EMBL" id="KHG24052.1"/>
    </source>
</evidence>
<accession>A0A0B0PGK6</accession>
<name>A0A0B0PGK6_GOSAR</name>
<keyword evidence="3" id="KW-1185">Reference proteome</keyword>
<organism evidence="2 3">
    <name type="scientific">Gossypium arboreum</name>
    <name type="common">Tree cotton</name>
    <name type="synonym">Gossypium nanking</name>
    <dbReference type="NCBI Taxonomy" id="29729"/>
    <lineage>
        <taxon>Eukaryota</taxon>
        <taxon>Viridiplantae</taxon>
        <taxon>Streptophyta</taxon>
        <taxon>Embryophyta</taxon>
        <taxon>Tracheophyta</taxon>
        <taxon>Spermatophyta</taxon>
        <taxon>Magnoliopsida</taxon>
        <taxon>eudicotyledons</taxon>
        <taxon>Gunneridae</taxon>
        <taxon>Pentapetalae</taxon>
        <taxon>rosids</taxon>
        <taxon>malvids</taxon>
        <taxon>Malvales</taxon>
        <taxon>Malvaceae</taxon>
        <taxon>Malvoideae</taxon>
        <taxon>Gossypium</taxon>
    </lineage>
</organism>
<evidence type="ECO:0000313" key="3">
    <source>
        <dbReference type="Proteomes" id="UP000032142"/>
    </source>
</evidence>